<keyword evidence="2" id="KW-0802">TPR repeat</keyword>
<proteinExistence type="predicted"/>
<dbReference type="RefSeq" id="WP_226392763.1">
    <property type="nucleotide sequence ID" value="NZ_JADCKB010000012.1"/>
</dbReference>
<dbReference type="PANTHER" id="PTHR45586:SF1">
    <property type="entry name" value="LIPOPOLYSACCHARIDE ASSEMBLY PROTEIN B"/>
    <property type="match status" value="1"/>
</dbReference>
<dbReference type="InterPro" id="IPR019734">
    <property type="entry name" value="TPR_rpt"/>
</dbReference>
<keyword evidence="4" id="KW-1185">Reference proteome</keyword>
<evidence type="ECO:0000256" key="2">
    <source>
        <dbReference type="ARBA" id="ARBA00022803"/>
    </source>
</evidence>
<evidence type="ECO:0000313" key="4">
    <source>
        <dbReference type="Proteomes" id="UP000806542"/>
    </source>
</evidence>
<dbReference type="Pfam" id="PF13432">
    <property type="entry name" value="TPR_16"/>
    <property type="match status" value="1"/>
</dbReference>
<protein>
    <submittedName>
        <fullName evidence="3">Tetratricopeptide repeat protein</fullName>
    </submittedName>
</protein>
<gene>
    <name evidence="3" type="ORF">INF28_07040</name>
</gene>
<evidence type="ECO:0000313" key="3">
    <source>
        <dbReference type="EMBL" id="MBE5040214.1"/>
    </source>
</evidence>
<reference evidence="3" key="1">
    <citation type="submission" date="2020-10" db="EMBL/GenBank/DDBJ databases">
        <title>ChiBAC.</title>
        <authorList>
            <person name="Zenner C."/>
            <person name="Hitch T.C.A."/>
            <person name="Clavel T."/>
        </authorList>
    </citation>
    <scope>NUCLEOTIDE SEQUENCE</scope>
    <source>
        <strain evidence="3">DSM 107454</strain>
    </source>
</reference>
<keyword evidence="1" id="KW-0677">Repeat</keyword>
<accession>A0A9D5M3V9</accession>
<dbReference type="SUPFAM" id="SSF48452">
    <property type="entry name" value="TPR-like"/>
    <property type="match status" value="1"/>
</dbReference>
<comment type="caution">
    <text evidence="3">The sequence shown here is derived from an EMBL/GenBank/DDBJ whole genome shotgun (WGS) entry which is preliminary data.</text>
</comment>
<organism evidence="3 4">
    <name type="scientific">Ructibacterium gallinarum</name>
    <dbReference type="NCBI Taxonomy" id="2779355"/>
    <lineage>
        <taxon>Bacteria</taxon>
        <taxon>Bacillati</taxon>
        <taxon>Bacillota</taxon>
        <taxon>Clostridia</taxon>
        <taxon>Eubacteriales</taxon>
        <taxon>Oscillospiraceae</taxon>
        <taxon>Ructibacterium</taxon>
    </lineage>
</organism>
<dbReference type="SMART" id="SM00028">
    <property type="entry name" value="TPR"/>
    <property type="match status" value="4"/>
</dbReference>
<dbReference type="EMBL" id="JADCKB010000012">
    <property type="protein sequence ID" value="MBE5040214.1"/>
    <property type="molecule type" value="Genomic_DNA"/>
</dbReference>
<dbReference type="Gene3D" id="1.25.40.10">
    <property type="entry name" value="Tetratricopeptide repeat domain"/>
    <property type="match status" value="1"/>
</dbReference>
<dbReference type="PANTHER" id="PTHR45586">
    <property type="entry name" value="TPR REPEAT-CONTAINING PROTEIN PA4667"/>
    <property type="match status" value="1"/>
</dbReference>
<dbReference type="InterPro" id="IPR051012">
    <property type="entry name" value="CellSynth/LPSAsmb/PSIAsmb"/>
</dbReference>
<evidence type="ECO:0000256" key="1">
    <source>
        <dbReference type="ARBA" id="ARBA00022737"/>
    </source>
</evidence>
<dbReference type="AlphaFoldDB" id="A0A9D5M3V9"/>
<dbReference type="InterPro" id="IPR011990">
    <property type="entry name" value="TPR-like_helical_dom_sf"/>
</dbReference>
<sequence>MIFGIPIWRIILIITLIFLVIKRADLVAAVGRVKYGKRQFPEAMKIFKIADKIGNLNISNKITLGYVCLRCGALEEARKNLRLCLSLTKRDSADRNQVKNLLALVSWKEGNLSDAIEELEEVIASGYKNTVIYQNLGILYNLSGDKEKALAFNKEGYEYNSDDHIICDNLADAYAINGEYEKAAEIYAALMEQDPPPRFPEAYYGYGKVLIALGRKEEGVAMIEKSLTKPFSYLSICPREEIEELCRSYGGQVPPLETEAEVTAKAKKEK</sequence>
<name>A0A9D5M3V9_9FIRM</name>
<dbReference type="Proteomes" id="UP000806542">
    <property type="component" value="Unassembled WGS sequence"/>
</dbReference>